<accession>A0A9D1HXN5</accession>
<keyword evidence="1" id="KW-0479">Metal-binding</keyword>
<dbReference type="InterPro" id="IPR013785">
    <property type="entry name" value="Aldolase_TIM"/>
</dbReference>
<reference evidence="3" key="2">
    <citation type="journal article" date="2021" name="PeerJ">
        <title>Extensive microbial diversity within the chicken gut microbiome revealed by metagenomics and culture.</title>
        <authorList>
            <person name="Gilroy R."/>
            <person name="Ravi A."/>
            <person name="Getino M."/>
            <person name="Pursley I."/>
            <person name="Horton D.L."/>
            <person name="Alikhan N.F."/>
            <person name="Baker D."/>
            <person name="Gharbi K."/>
            <person name="Hall N."/>
            <person name="Watson M."/>
            <person name="Adriaenssens E.M."/>
            <person name="Foster-Nyarko E."/>
            <person name="Jarju S."/>
            <person name="Secka A."/>
            <person name="Antonio M."/>
            <person name="Oren A."/>
            <person name="Chaudhuri R.R."/>
            <person name="La Ragione R."/>
            <person name="Hildebrand F."/>
            <person name="Pallen M.J."/>
        </authorList>
    </citation>
    <scope>NUCLEOTIDE SEQUENCE</scope>
    <source>
        <strain evidence="3">ChiHjej12B11-29160</strain>
    </source>
</reference>
<dbReference type="Gene3D" id="3.20.20.70">
    <property type="entry name" value="Aldolase class I"/>
    <property type="match status" value="1"/>
</dbReference>
<dbReference type="EMBL" id="DVMQ01000017">
    <property type="protein sequence ID" value="HIU24478.1"/>
    <property type="molecule type" value="Genomic_DNA"/>
</dbReference>
<protein>
    <submittedName>
        <fullName evidence="3">Ribulose-phosphate 3-epimerase</fullName>
    </submittedName>
</protein>
<organism evidence="3 4">
    <name type="scientific">Candidatus Coprovicinus avistercoris</name>
    <dbReference type="NCBI Taxonomy" id="2840754"/>
    <lineage>
        <taxon>Bacteria</taxon>
        <taxon>Bacillati</taxon>
        <taxon>Actinomycetota</taxon>
        <taxon>Coriobacteriia</taxon>
        <taxon>Coriobacteriales</taxon>
        <taxon>Coriobacteriaceae</taxon>
        <taxon>Coriobacteriaceae incertae sedis</taxon>
        <taxon>Candidatus Coprovicinus</taxon>
    </lineage>
</organism>
<keyword evidence="2" id="KW-0413">Isomerase</keyword>
<sequence length="234" mass="25040">MFQLSPSLSAGSDLNLAETLAATRALKHIHLDIDDGNFVHEITFGADTARTVCTSTNVPVDVHLEVLNPLDYVEPLARAGVAAVCAHVEALAFPSEFLSAARKAGIPKVGLACNLKTPIDELLSYANQVDYFLFVSVEADSDGLPFRPMTLWKVRRVYEALRSEELQKYAGACENIELWVDGGVNEQNLPDVVAAGADGVVVGRAVFGAEDPIAAAERICALGESCRIANTKEA</sequence>
<dbReference type="InterPro" id="IPR011060">
    <property type="entry name" value="RibuloseP-bd_barrel"/>
</dbReference>
<dbReference type="Proteomes" id="UP000824078">
    <property type="component" value="Unassembled WGS sequence"/>
</dbReference>
<dbReference type="SUPFAM" id="SSF51366">
    <property type="entry name" value="Ribulose-phoshate binding barrel"/>
    <property type="match status" value="1"/>
</dbReference>
<dbReference type="Pfam" id="PF00834">
    <property type="entry name" value="Ribul_P_3_epim"/>
    <property type="match status" value="1"/>
</dbReference>
<evidence type="ECO:0000313" key="3">
    <source>
        <dbReference type="EMBL" id="HIU24478.1"/>
    </source>
</evidence>
<dbReference type="GO" id="GO:0046872">
    <property type="term" value="F:metal ion binding"/>
    <property type="evidence" value="ECO:0007669"/>
    <property type="project" value="UniProtKB-KW"/>
</dbReference>
<gene>
    <name evidence="3" type="ORF">IAD17_06105</name>
</gene>
<dbReference type="InterPro" id="IPR000056">
    <property type="entry name" value="Ribul_P_3_epim-like"/>
</dbReference>
<dbReference type="CDD" id="cd00429">
    <property type="entry name" value="RPE"/>
    <property type="match status" value="1"/>
</dbReference>
<reference evidence="3" key="1">
    <citation type="submission" date="2020-10" db="EMBL/GenBank/DDBJ databases">
        <authorList>
            <person name="Gilroy R."/>
        </authorList>
    </citation>
    <scope>NUCLEOTIDE SEQUENCE</scope>
    <source>
        <strain evidence="3">ChiHjej12B11-29160</strain>
    </source>
</reference>
<dbReference type="GO" id="GO:0016857">
    <property type="term" value="F:racemase and epimerase activity, acting on carbohydrates and derivatives"/>
    <property type="evidence" value="ECO:0007669"/>
    <property type="project" value="InterPro"/>
</dbReference>
<name>A0A9D1HXN5_9ACTN</name>
<evidence type="ECO:0000256" key="1">
    <source>
        <dbReference type="ARBA" id="ARBA00022723"/>
    </source>
</evidence>
<evidence type="ECO:0000256" key="2">
    <source>
        <dbReference type="ARBA" id="ARBA00023235"/>
    </source>
</evidence>
<dbReference type="AlphaFoldDB" id="A0A9D1HXN5"/>
<evidence type="ECO:0000313" key="4">
    <source>
        <dbReference type="Proteomes" id="UP000824078"/>
    </source>
</evidence>
<dbReference type="PANTHER" id="PTHR11749">
    <property type="entry name" value="RIBULOSE-5-PHOSPHATE-3-EPIMERASE"/>
    <property type="match status" value="1"/>
</dbReference>
<dbReference type="GO" id="GO:0005975">
    <property type="term" value="P:carbohydrate metabolic process"/>
    <property type="evidence" value="ECO:0007669"/>
    <property type="project" value="InterPro"/>
</dbReference>
<comment type="caution">
    <text evidence="3">The sequence shown here is derived from an EMBL/GenBank/DDBJ whole genome shotgun (WGS) entry which is preliminary data.</text>
</comment>
<proteinExistence type="predicted"/>